<evidence type="ECO:0000256" key="1">
    <source>
        <dbReference type="NCBIfam" id="TIGR02257"/>
    </source>
</evidence>
<dbReference type="RefSeq" id="WP_183311998.1">
    <property type="nucleotide sequence ID" value="NZ_JACIEW010000007.1"/>
</dbReference>
<keyword evidence="3" id="KW-0436">Ligase</keyword>
<dbReference type="InterPro" id="IPR011953">
    <property type="entry name" value="Cobalto_CobN"/>
</dbReference>
<protein>
    <recommendedName>
        <fullName evidence="1">Cobaltochelatase subunit CobN</fullName>
        <ecNumber evidence="1">6.6.1.2</ecNumber>
    </recommendedName>
</protein>
<dbReference type="InterPro" id="IPR003672">
    <property type="entry name" value="CobN/Mg_chltase"/>
</dbReference>
<dbReference type="GO" id="GO:0051116">
    <property type="term" value="F:cobaltochelatase activity"/>
    <property type="evidence" value="ECO:0007669"/>
    <property type="project" value="UniProtKB-UniRule"/>
</dbReference>
<dbReference type="Proteomes" id="UP000547011">
    <property type="component" value="Unassembled WGS sequence"/>
</dbReference>
<dbReference type="PANTHER" id="PTHR44119">
    <property type="entry name" value="MAGNESIUM-CHELATASE SUBUNIT CHLH, CHLOROPLASTIC"/>
    <property type="match status" value="1"/>
</dbReference>
<dbReference type="EMBL" id="JACIEW010000007">
    <property type="protein sequence ID" value="MBB4053204.1"/>
    <property type="molecule type" value="Genomic_DNA"/>
</dbReference>
<dbReference type="NCBIfam" id="TIGR02257">
    <property type="entry name" value="cobalto_cobN"/>
    <property type="match status" value="1"/>
</dbReference>
<dbReference type="EC" id="6.6.1.2" evidence="1"/>
<evidence type="ECO:0000313" key="4">
    <source>
        <dbReference type="Proteomes" id="UP000547011"/>
    </source>
</evidence>
<dbReference type="PANTHER" id="PTHR44119:SF4">
    <property type="entry name" value="AEROBIC COBALTOCHELATASE SUBUNIT COBN"/>
    <property type="match status" value="1"/>
</dbReference>
<proteinExistence type="predicted"/>
<reference evidence="3 4" key="1">
    <citation type="submission" date="2020-08" db="EMBL/GenBank/DDBJ databases">
        <title>Genomic Encyclopedia of Type Strains, Phase IV (KMG-IV): sequencing the most valuable type-strain genomes for metagenomic binning, comparative biology and taxonomic classification.</title>
        <authorList>
            <person name="Goeker M."/>
        </authorList>
    </citation>
    <scope>NUCLEOTIDE SEQUENCE [LARGE SCALE GENOMIC DNA]</scope>
    <source>
        <strain evidence="3 4">DSM 23447</strain>
    </source>
</reference>
<evidence type="ECO:0000313" key="3">
    <source>
        <dbReference type="EMBL" id="MBB4053204.1"/>
    </source>
</evidence>
<comment type="caution">
    <text evidence="3">The sequence shown here is derived from an EMBL/GenBank/DDBJ whole genome shotgun (WGS) entry which is preliminary data.</text>
</comment>
<dbReference type="GO" id="GO:0009236">
    <property type="term" value="P:cobalamin biosynthetic process"/>
    <property type="evidence" value="ECO:0007669"/>
    <property type="project" value="UniProtKB-UniRule"/>
</dbReference>
<dbReference type="Pfam" id="PF02514">
    <property type="entry name" value="CobN-Mg_chel"/>
    <property type="match status" value="1"/>
</dbReference>
<dbReference type="CDD" id="cd10150">
    <property type="entry name" value="CobN_like"/>
    <property type="match status" value="1"/>
</dbReference>
<accession>A0A7W6NCX1</accession>
<sequence length="1300" mass="140810">MHLLSAQAGAIQQEGEAIDLAQSPGDYVFASSADSELTMLAGAADRAGETGLRLANTLRLSNNLSVDMWLEQTVAHARLVVLRLIGGAAYFQYGVDELTALCANRNIPLVLLPGDANPDLLLRDRSTIHPDDWTSLHHLFIAGGPDNADAILEAFRTLAAASPLSLGARSAASPPGEGLSSVLQGKSLRWSDLREKGQESYARLDRGSAPHPFPRFGLWHPKTGMTDEAGLRATQERPPADSSPYQGEAGRGYFDATPHIPILFYRAALEGAGTATLEALIAELETRGLAPVPIVVSSLKEATCIAFVQQVFATFPPAAIFNLTAFALGVADLDEASNPFTGTDAPVIQLIQSGRSESQWAADPQGLSSKDMAMYLVMPEVDGRIGGLLVGHKADAVWHERTQCPLSAYAPDHGGISRAVDLAFNWARLRAASRAERKVAFVLANYPIRDGRLANGVGFDAPESTTRMLMAMDKAGYDLATATGVAAYPKSSSDLIACLQAGPTNASPQRGHSDAVLPVSRYMELFTALPVEIQEAVTARWGDPTTDPFIRNNAFHLPAHRFGNVTLMLQPARGYHLDETESYHDPALVPPHAYIAGYLWLRHEFGAHALIHNGKHGTLEWLPGKSAALDADCYPDALWGQLPHFYPFIVNDPGEGTQAKRRTGAVIIDHLVPPLTRAETYGPLKDLEALLDEYYAASGMDRRRLNDLKRRILDFTRDSRLDQDISLPEGETEALIKIDNFLCDLKEAQIRDGLHVFGASPAGGFARDLAVALARVPRGEAPGDNSLIRALADDLKLGFDPLTAKLGDPWTGPSLDAPTSMQGRVRRVGDMVEQLELIAADLVAGTRKCPPDWLATRAVLDTVETIIKPRLAASGPAEMQAFLEALDGRFIAPGPSGAPSRGRLDVLPTGRNFYSVDARAVPTPSAWELGRKSAESLVLRHLQDHGHHLAAVALSVWGTANMRTGGDDIAQALALIGARPTWDPGSLRVSGYEIIPLAKLGRPRVDVTLRISGFFRDAFPAQIALFDRAARAIGALDEPSEDNPIAARMRAEALGLMAEGKSEADASLEAGARIFGSKPGTYGAGLGQLIDNGNWTEKADLANQALAWGQYAYGAKAAGLPMRTRFAARLGQLDAIIHNQDNREHDLLDSDNYYQFEGGLSVAAETLSDRKPATYHNDHSRPEQPRIRTLDEEISHVMRSRVVNPKWIAGMQRHGYRGAFEIIATVDFMFAFAATTGAVKTHHFDLAFEAFVEDEVVRNWLIEANAYGYDELLAKFNDARQRGLWLPRSNSAYAFLSGEA</sequence>
<evidence type="ECO:0000259" key="2">
    <source>
        <dbReference type="Pfam" id="PF02514"/>
    </source>
</evidence>
<gene>
    <name evidence="3" type="ORF">GGR20_002861</name>
</gene>
<keyword evidence="4" id="KW-1185">Reference proteome</keyword>
<organism evidence="3 4">
    <name type="scientific">Devosia subaequoris</name>
    <dbReference type="NCBI Taxonomy" id="395930"/>
    <lineage>
        <taxon>Bacteria</taxon>
        <taxon>Pseudomonadati</taxon>
        <taxon>Pseudomonadota</taxon>
        <taxon>Alphaproteobacteria</taxon>
        <taxon>Hyphomicrobiales</taxon>
        <taxon>Devosiaceae</taxon>
        <taxon>Devosia</taxon>
    </lineage>
</organism>
<name>A0A7W6NCX1_9HYPH</name>
<feature type="domain" description="CobN/magnesium chelatase" evidence="2">
    <location>
        <begin position="208"/>
        <end position="1289"/>
    </location>
</feature>